<evidence type="ECO:0000256" key="1">
    <source>
        <dbReference type="ARBA" id="ARBA00004305"/>
    </source>
</evidence>
<dbReference type="GO" id="GO:0034553">
    <property type="term" value="P:mitochondrial respiratory chain complex II assembly"/>
    <property type="evidence" value="ECO:0007669"/>
    <property type="project" value="UniProtKB-UniRule"/>
</dbReference>
<feature type="compositionally biased region" description="Low complexity" evidence="7">
    <location>
        <begin position="99"/>
        <end position="116"/>
    </location>
</feature>
<organism evidence="8 9">
    <name type="scientific">Ectocarpus siliculosus</name>
    <name type="common">Brown alga</name>
    <name type="synonym">Conferva siliculosa</name>
    <dbReference type="NCBI Taxonomy" id="2880"/>
    <lineage>
        <taxon>Eukaryota</taxon>
        <taxon>Sar</taxon>
        <taxon>Stramenopiles</taxon>
        <taxon>Ochrophyta</taxon>
        <taxon>PX clade</taxon>
        <taxon>Phaeophyceae</taxon>
        <taxon>Ectocarpales</taxon>
        <taxon>Ectocarpaceae</taxon>
        <taxon>Ectocarpus</taxon>
    </lineage>
</organism>
<dbReference type="GO" id="GO:0005758">
    <property type="term" value="C:mitochondrial intermembrane space"/>
    <property type="evidence" value="ECO:0007669"/>
    <property type="project" value="TreeGrafter"/>
</dbReference>
<dbReference type="STRING" id="2880.D8LG49"/>
<comment type="function">
    <text evidence="6">Plays an essential role in the assembly of succinate dehydrogenase (SDH), an enzyme complex (also referred to as respiratory complex II) that is a component of both the tricarboxylic acid (TCA) cycle and the mitochondrial electron transport chain, and which couples the oxidation of succinate to fumarate with the reduction of ubiquinone (coenzyme Q) to ubiquinol. Promotes maturation of the iron-sulfur protein subunit of the SDH catalytic dimer, protecting it from the deleterious effects of oxidants. May act together with SDHAF1.</text>
</comment>
<evidence type="ECO:0000256" key="5">
    <source>
        <dbReference type="ARBA" id="ARBA00023186"/>
    </source>
</evidence>
<dbReference type="PANTHER" id="PTHR13137">
    <property type="entry name" value="DC11 ACN9 HOMOLOG"/>
    <property type="match status" value="1"/>
</dbReference>
<dbReference type="OrthoDB" id="278329at2759"/>
<evidence type="ECO:0000313" key="8">
    <source>
        <dbReference type="EMBL" id="CBN78948.1"/>
    </source>
</evidence>
<dbReference type="PANTHER" id="PTHR13137:SF6">
    <property type="entry name" value="SUCCINATE DEHYDROGENASE ASSEMBLY FACTOR 3, MITOCHONDRIAL"/>
    <property type="match status" value="1"/>
</dbReference>
<name>D8LG49_ECTSI</name>
<gene>
    <name evidence="8" type="ORF">Esi_0157_0041</name>
</gene>
<proteinExistence type="inferred from homology"/>
<keyword evidence="3" id="KW-0809">Transit peptide</keyword>
<dbReference type="GO" id="GO:0005759">
    <property type="term" value="C:mitochondrial matrix"/>
    <property type="evidence" value="ECO:0007669"/>
    <property type="project" value="UniProtKB-SubCell"/>
</dbReference>
<keyword evidence="4 6" id="KW-0496">Mitochondrion</keyword>
<comment type="subunit">
    <text evidence="6">Interacts with the iron-sulfur protein subunit within the SDH catalytic dimer.</text>
</comment>
<comment type="similarity">
    <text evidence="2 6">Belongs to the complex I LYR family. SDHAF3 subfamily.</text>
</comment>
<dbReference type="GO" id="GO:0006105">
    <property type="term" value="P:succinate metabolic process"/>
    <property type="evidence" value="ECO:0007669"/>
    <property type="project" value="TreeGrafter"/>
</dbReference>
<dbReference type="eggNOG" id="KOG4100">
    <property type="taxonomic scope" value="Eukaryota"/>
</dbReference>
<dbReference type="Proteomes" id="UP000002630">
    <property type="component" value="Linkage Group LG23"/>
</dbReference>
<comment type="subcellular location">
    <subcellularLocation>
        <location evidence="1 6">Mitochondrion matrix</location>
    </subcellularLocation>
</comment>
<sequence>MASHVVRASVVKRLYKDILRQHRFALPPKHRELGDRYVRSEFKAHKEATGDQVAQFMHAWRSYLEQLRNQGGQVGRSLSAADVSHLNDEQRKQLVRLKQQASSSPPSSASGGAQGR</sequence>
<dbReference type="EMBL" id="FN649748">
    <property type="protein sequence ID" value="CBN78948.1"/>
    <property type="molecule type" value="Genomic_DNA"/>
</dbReference>
<dbReference type="InterPro" id="IPR008381">
    <property type="entry name" value="SDHAF3/Sdh7"/>
</dbReference>
<evidence type="ECO:0000256" key="2">
    <source>
        <dbReference type="ARBA" id="ARBA00006020"/>
    </source>
</evidence>
<dbReference type="EMBL" id="FN648120">
    <property type="protein sequence ID" value="CBN78948.1"/>
    <property type="molecule type" value="Genomic_DNA"/>
</dbReference>
<accession>D8LG49</accession>
<dbReference type="OMA" id="WQQTNEN"/>
<keyword evidence="5 6" id="KW-0143">Chaperone</keyword>
<evidence type="ECO:0000256" key="6">
    <source>
        <dbReference type="RuleBase" id="RU368039"/>
    </source>
</evidence>
<dbReference type="InParanoid" id="D8LG49"/>
<evidence type="ECO:0000313" key="9">
    <source>
        <dbReference type="Proteomes" id="UP000002630"/>
    </source>
</evidence>
<dbReference type="Pfam" id="PF13233">
    <property type="entry name" value="Complex1_LYR_2"/>
    <property type="match status" value="1"/>
</dbReference>
<dbReference type="CDD" id="cd20270">
    <property type="entry name" value="Complex1_LYR_SDHAF3_LYRM10"/>
    <property type="match status" value="1"/>
</dbReference>
<evidence type="ECO:0000256" key="3">
    <source>
        <dbReference type="ARBA" id="ARBA00022946"/>
    </source>
</evidence>
<keyword evidence="9" id="KW-1185">Reference proteome</keyword>
<dbReference type="AlphaFoldDB" id="D8LG49"/>
<feature type="region of interest" description="Disordered" evidence="7">
    <location>
        <begin position="94"/>
        <end position="116"/>
    </location>
</feature>
<evidence type="ECO:0000256" key="4">
    <source>
        <dbReference type="ARBA" id="ARBA00023128"/>
    </source>
</evidence>
<reference evidence="8 9" key="1">
    <citation type="journal article" date="2010" name="Nature">
        <title>The Ectocarpus genome and the independent evolution of multicellularity in brown algae.</title>
        <authorList>
            <person name="Cock J.M."/>
            <person name="Sterck L."/>
            <person name="Rouze P."/>
            <person name="Scornet D."/>
            <person name="Allen A.E."/>
            <person name="Amoutzias G."/>
            <person name="Anthouard V."/>
            <person name="Artiguenave F."/>
            <person name="Aury J.M."/>
            <person name="Badger J.H."/>
            <person name="Beszteri B."/>
            <person name="Billiau K."/>
            <person name="Bonnet E."/>
            <person name="Bothwell J.H."/>
            <person name="Bowler C."/>
            <person name="Boyen C."/>
            <person name="Brownlee C."/>
            <person name="Carrano C.J."/>
            <person name="Charrier B."/>
            <person name="Cho G.Y."/>
            <person name="Coelho S.M."/>
            <person name="Collen J."/>
            <person name="Corre E."/>
            <person name="Da Silva C."/>
            <person name="Delage L."/>
            <person name="Delaroque N."/>
            <person name="Dittami S.M."/>
            <person name="Doulbeau S."/>
            <person name="Elias M."/>
            <person name="Farnham G."/>
            <person name="Gachon C.M."/>
            <person name="Gschloessl B."/>
            <person name="Heesch S."/>
            <person name="Jabbari K."/>
            <person name="Jubin C."/>
            <person name="Kawai H."/>
            <person name="Kimura K."/>
            <person name="Kloareg B."/>
            <person name="Kupper F.C."/>
            <person name="Lang D."/>
            <person name="Le Bail A."/>
            <person name="Leblanc C."/>
            <person name="Lerouge P."/>
            <person name="Lohr M."/>
            <person name="Lopez P.J."/>
            <person name="Martens C."/>
            <person name="Maumus F."/>
            <person name="Michel G."/>
            <person name="Miranda-Saavedra D."/>
            <person name="Morales J."/>
            <person name="Moreau H."/>
            <person name="Motomura T."/>
            <person name="Nagasato C."/>
            <person name="Napoli C.A."/>
            <person name="Nelson D.R."/>
            <person name="Nyvall-Collen P."/>
            <person name="Peters A.F."/>
            <person name="Pommier C."/>
            <person name="Potin P."/>
            <person name="Poulain J."/>
            <person name="Quesneville H."/>
            <person name="Read B."/>
            <person name="Rensing S.A."/>
            <person name="Ritter A."/>
            <person name="Rousvoal S."/>
            <person name="Samanta M."/>
            <person name="Samson G."/>
            <person name="Schroeder D.C."/>
            <person name="Segurens B."/>
            <person name="Strittmatter M."/>
            <person name="Tonon T."/>
            <person name="Tregear J.W."/>
            <person name="Valentin K."/>
            <person name="von Dassow P."/>
            <person name="Yamagishi T."/>
            <person name="Van de Peer Y."/>
            <person name="Wincker P."/>
        </authorList>
    </citation>
    <scope>NUCLEOTIDE SEQUENCE [LARGE SCALE GENOMIC DNA]</scope>
    <source>
        <strain evidence="9">Ec32 / CCAP1310/4</strain>
    </source>
</reference>
<protein>
    <recommendedName>
        <fullName evidence="6">Succinate dehydrogenase assembly factor 3</fullName>
        <shortName evidence="6">SDH assembly factor 3</shortName>
        <shortName evidence="6">SDHAF3</shortName>
    </recommendedName>
</protein>
<evidence type="ECO:0000256" key="7">
    <source>
        <dbReference type="SAM" id="MobiDB-lite"/>
    </source>
</evidence>